<geneLocation type="plasmid" evidence="7 8">
    <name>p174</name>
</geneLocation>
<dbReference type="HOGENOM" id="CLU_083317_1_0_11"/>
<evidence type="ECO:0000313" key="8">
    <source>
        <dbReference type="Proteomes" id="UP000009154"/>
    </source>
</evidence>
<feature type="domain" description="Ferric oxidoreductase" evidence="6">
    <location>
        <begin position="13"/>
        <end position="134"/>
    </location>
</feature>
<keyword evidence="7" id="KW-0614">Plasmid</keyword>
<dbReference type="RefSeq" id="WP_014362132.1">
    <property type="nucleotide sequence ID" value="NC_016907.1"/>
</dbReference>
<keyword evidence="4 5" id="KW-0472">Membrane</keyword>
<feature type="transmembrane region" description="Helical" evidence="5">
    <location>
        <begin position="6"/>
        <end position="30"/>
    </location>
</feature>
<dbReference type="Proteomes" id="UP000009154">
    <property type="component" value="Plasmid p174"/>
</dbReference>
<evidence type="ECO:0000259" key="6">
    <source>
        <dbReference type="Pfam" id="PF01794"/>
    </source>
</evidence>
<keyword evidence="8" id="KW-1185">Reference proteome</keyword>
<dbReference type="GeneID" id="90162017"/>
<proteinExistence type="predicted"/>
<evidence type="ECO:0000256" key="4">
    <source>
        <dbReference type="ARBA" id="ARBA00023136"/>
    </source>
</evidence>
<protein>
    <submittedName>
        <fullName evidence="7">Ferric reductase domain-containing protein</fullName>
    </submittedName>
</protein>
<comment type="subcellular location">
    <subcellularLocation>
        <location evidence="1">Membrane</location>
        <topology evidence="1">Multi-pass membrane protein</topology>
    </subcellularLocation>
</comment>
<dbReference type="eggNOG" id="COG4097">
    <property type="taxonomic scope" value="Bacteria"/>
</dbReference>
<feature type="transmembrane region" description="Helical" evidence="5">
    <location>
        <begin position="51"/>
        <end position="72"/>
    </location>
</feature>
<dbReference type="GO" id="GO:0016020">
    <property type="term" value="C:membrane"/>
    <property type="evidence" value="ECO:0007669"/>
    <property type="project" value="UniProtKB-SubCell"/>
</dbReference>
<dbReference type="Pfam" id="PF01794">
    <property type="entry name" value="Ferric_reduct"/>
    <property type="match status" value="1"/>
</dbReference>
<keyword evidence="2 5" id="KW-0812">Transmembrane</keyword>
<evidence type="ECO:0000256" key="1">
    <source>
        <dbReference type="ARBA" id="ARBA00004141"/>
    </source>
</evidence>
<organism evidence="7 8">
    <name type="scientific">Gordonia polyisoprenivorans (strain DSM 44266 / VH2)</name>
    <dbReference type="NCBI Taxonomy" id="1112204"/>
    <lineage>
        <taxon>Bacteria</taxon>
        <taxon>Bacillati</taxon>
        <taxon>Actinomycetota</taxon>
        <taxon>Actinomycetes</taxon>
        <taxon>Mycobacteriales</taxon>
        <taxon>Gordoniaceae</taxon>
        <taxon>Gordonia</taxon>
    </lineage>
</organism>
<feature type="transmembrane region" description="Helical" evidence="5">
    <location>
        <begin position="124"/>
        <end position="143"/>
    </location>
</feature>
<sequence>MTSPWLWYTSRACGTITLILLTIVVILGAVTAVDLRSHTSLTTVVVGLHRALSLGATLFLLTHISLAVADSYVDLSLLAVLVPFTAHYEQTWVGVGSLGLALFTLVLLTSLLRQNLSHHFWRSVHWLSYALAVCSVVHALMMSTNDQPGLRMVTVVCAAMMASMIGWRLVSGSALRRRRQREGATA</sequence>
<evidence type="ECO:0000256" key="5">
    <source>
        <dbReference type="SAM" id="Phobius"/>
    </source>
</evidence>
<name>H6N4Z3_GORPV</name>
<accession>H6N4Z3</accession>
<feature type="transmembrane region" description="Helical" evidence="5">
    <location>
        <begin position="149"/>
        <end position="170"/>
    </location>
</feature>
<dbReference type="EMBL" id="CP003120">
    <property type="protein sequence ID" value="AFA76038.1"/>
    <property type="molecule type" value="Genomic_DNA"/>
</dbReference>
<feature type="transmembrane region" description="Helical" evidence="5">
    <location>
        <begin position="92"/>
        <end position="112"/>
    </location>
</feature>
<reference evidence="7 8" key="1">
    <citation type="journal article" date="2012" name="Appl. Environ. Microbiol.">
        <title>Involvement of two latex-clearing proteins during rubber degradation and insights into the subsequent degradation pathway revealed by the genome sequence of Gordonia polyisoprenivorans strain VH2.</title>
        <authorList>
            <person name="Hiessl S."/>
            <person name="Schuldes J."/>
            <person name="Thurmer A."/>
            <person name="Halbsguth T."/>
            <person name="Broker D."/>
            <person name="Angelov A."/>
            <person name="Liebl W."/>
            <person name="Daniel R."/>
            <person name="Steinbuchel A."/>
        </authorList>
    </citation>
    <scope>NUCLEOTIDE SEQUENCE [LARGE SCALE GENOMIC DNA]</scope>
    <source>
        <strain evidence="8">DSM 44266 / VH2</strain>
        <plasmid evidence="7 8">p174</plasmid>
    </source>
</reference>
<dbReference type="AlphaFoldDB" id="H6N4Z3"/>
<dbReference type="InterPro" id="IPR013130">
    <property type="entry name" value="Fe3_Rdtase_TM_dom"/>
</dbReference>
<evidence type="ECO:0000256" key="2">
    <source>
        <dbReference type="ARBA" id="ARBA00022692"/>
    </source>
</evidence>
<evidence type="ECO:0000313" key="7">
    <source>
        <dbReference type="EMBL" id="AFA76038.1"/>
    </source>
</evidence>
<gene>
    <name evidence="7" type="ordered locus">GPOL_174p00170</name>
</gene>
<evidence type="ECO:0000256" key="3">
    <source>
        <dbReference type="ARBA" id="ARBA00022989"/>
    </source>
</evidence>
<keyword evidence="3 5" id="KW-1133">Transmembrane helix</keyword>
<dbReference type="KEGG" id="gpo:GPOL_174p00170"/>